<dbReference type="RefSeq" id="WP_013032037.1">
    <property type="nucleotide sequence ID" value="NC_013960.1"/>
</dbReference>
<proteinExistence type="predicted"/>
<reference evidence="2" key="1">
    <citation type="submission" date="2010-04" db="EMBL/GenBank/DDBJ databases">
        <title>Complete genome sequence of Nitrosococcus halophilus Nc4, a salt-adapted, aerobic obligate ammonia-oxidizing sulfur purple bacterium.</title>
        <authorList>
            <consortium name="US DOE Joint Genome Institute"/>
            <person name="Campbell M.A."/>
            <person name="Malfatti S.A."/>
            <person name="Chain P.S.G."/>
            <person name="Heidelberg J.F."/>
            <person name="Ward B.B."/>
            <person name="Klotz M.G."/>
        </authorList>
    </citation>
    <scope>NUCLEOTIDE SEQUENCE [LARGE SCALE GENOMIC DNA]</scope>
    <source>
        <strain evidence="2">Nc4</strain>
    </source>
</reference>
<protein>
    <recommendedName>
        <fullName evidence="3">Helix-turn-helix domain-containing protein</fullName>
    </recommendedName>
</protein>
<gene>
    <name evidence="1" type="ordered locus">Nhal_0972</name>
</gene>
<organism evidence="1 2">
    <name type="scientific">Nitrosococcus halophilus (strain Nc4)</name>
    <dbReference type="NCBI Taxonomy" id="472759"/>
    <lineage>
        <taxon>Bacteria</taxon>
        <taxon>Pseudomonadati</taxon>
        <taxon>Pseudomonadota</taxon>
        <taxon>Gammaproteobacteria</taxon>
        <taxon>Chromatiales</taxon>
        <taxon>Chromatiaceae</taxon>
        <taxon>Nitrosococcus</taxon>
    </lineage>
</organism>
<name>D5BYG2_NITHN</name>
<dbReference type="Gene3D" id="1.10.260.40">
    <property type="entry name" value="lambda repressor-like DNA-binding domains"/>
    <property type="match status" value="1"/>
</dbReference>
<dbReference type="Pfam" id="PF15943">
    <property type="entry name" value="YdaS_toxin"/>
    <property type="match status" value="1"/>
</dbReference>
<dbReference type="Proteomes" id="UP000001844">
    <property type="component" value="Chromosome"/>
</dbReference>
<evidence type="ECO:0000313" key="2">
    <source>
        <dbReference type="Proteomes" id="UP000001844"/>
    </source>
</evidence>
<dbReference type="STRING" id="472759.Nhal_0972"/>
<sequence length="72" mass="7901">MKTPLDISIEILGSQAALAREVGVTLQAVNQWVKKGRVPPGRAIAIEQATKRRVTRYELRPDIFGEKESAAA</sequence>
<evidence type="ECO:0000313" key="1">
    <source>
        <dbReference type="EMBL" id="ADE14145.1"/>
    </source>
</evidence>
<dbReference type="InterPro" id="IPR031856">
    <property type="entry name" value="YdaS_toxin-like"/>
</dbReference>
<dbReference type="SUPFAM" id="SSF47413">
    <property type="entry name" value="lambda repressor-like DNA-binding domains"/>
    <property type="match status" value="1"/>
</dbReference>
<dbReference type="OrthoDB" id="6446140at2"/>
<accession>D5BYG2</accession>
<dbReference type="eggNOG" id="COG4197">
    <property type="taxonomic scope" value="Bacteria"/>
</dbReference>
<dbReference type="GO" id="GO:0003677">
    <property type="term" value="F:DNA binding"/>
    <property type="evidence" value="ECO:0007669"/>
    <property type="project" value="InterPro"/>
</dbReference>
<dbReference type="HOGENOM" id="CLU_173998_4_1_6"/>
<dbReference type="AlphaFoldDB" id="D5BYG2"/>
<dbReference type="InterPro" id="IPR010982">
    <property type="entry name" value="Lambda_DNA-bd_dom_sf"/>
</dbReference>
<dbReference type="KEGG" id="nhl:Nhal_0972"/>
<evidence type="ECO:0008006" key="3">
    <source>
        <dbReference type="Google" id="ProtNLM"/>
    </source>
</evidence>
<dbReference type="EMBL" id="CP001798">
    <property type="protein sequence ID" value="ADE14145.1"/>
    <property type="molecule type" value="Genomic_DNA"/>
</dbReference>
<keyword evidence="2" id="KW-1185">Reference proteome</keyword>